<name>B2HRW2_MYCMM</name>
<proteinExistence type="predicted"/>
<organism evidence="1 2">
    <name type="scientific">Mycobacterium marinum (strain ATCC BAA-535 / M)</name>
    <dbReference type="NCBI Taxonomy" id="216594"/>
    <lineage>
        <taxon>Bacteria</taxon>
        <taxon>Bacillati</taxon>
        <taxon>Actinomycetota</taxon>
        <taxon>Actinomycetes</taxon>
        <taxon>Mycobacteriales</taxon>
        <taxon>Mycobacteriaceae</taxon>
        <taxon>Mycobacterium</taxon>
        <taxon>Mycobacterium ulcerans group</taxon>
    </lineage>
</organism>
<dbReference type="Proteomes" id="UP000001190">
    <property type="component" value="Chromosome"/>
</dbReference>
<reference evidence="1 2" key="1">
    <citation type="journal article" date="2008" name="Genome Res.">
        <title>Insights from the complete genome sequence of Mycobacterium marinum on the evolution of Mycobacterium tuberculosis.</title>
        <authorList>
            <person name="Stinear T.P."/>
            <person name="Seemann T."/>
            <person name="Harrison P.F."/>
            <person name="Jenkin G.A."/>
            <person name="Davies J.K."/>
            <person name="Johnson P.D."/>
            <person name="Abdellah Z."/>
            <person name="Arrowsmith C."/>
            <person name="Chillingworth T."/>
            <person name="Churcher C."/>
            <person name="Clarke K."/>
            <person name="Cronin A."/>
            <person name="Davis P."/>
            <person name="Goodhead I."/>
            <person name="Holroyd N."/>
            <person name="Jagels K."/>
            <person name="Lord A."/>
            <person name="Moule S."/>
            <person name="Mungall K."/>
            <person name="Norbertczak H."/>
            <person name="Quail M.A."/>
            <person name="Rabbinowitsch E."/>
            <person name="Walker D."/>
            <person name="White B."/>
            <person name="Whitehead S."/>
            <person name="Small P.L."/>
            <person name="Brosch R."/>
            <person name="Ramakrishnan L."/>
            <person name="Fischbach M.A."/>
            <person name="Parkhill J."/>
            <person name="Cole S.T."/>
        </authorList>
    </citation>
    <scope>NUCLEOTIDE SEQUENCE [LARGE SCALE GENOMIC DNA]</scope>
    <source>
        <strain evidence="2">ATCC BAA-535 / M</strain>
    </source>
</reference>
<protein>
    <submittedName>
        <fullName evidence="1">Uncharacterized protein</fullName>
    </submittedName>
</protein>
<gene>
    <name evidence="1" type="ordered locus">MMAR_2545</name>
</gene>
<accession>B2HRW2</accession>
<dbReference type="AlphaFoldDB" id="B2HRW2"/>
<dbReference type="KEGG" id="mmi:MMAR_2545"/>
<evidence type="ECO:0000313" key="2">
    <source>
        <dbReference type="Proteomes" id="UP000001190"/>
    </source>
</evidence>
<dbReference type="HOGENOM" id="CLU_1914755_0_0_11"/>
<sequence>MPLAFSVIDLTACIALCEQAFRTARPGPGDDPVRRDEARYCTANTIAAITSAQNITIPTVIRIDPPHGQLLSLHQFIEIPLHPLFICYDQATDSQVCLFSLIANRLSQPYVVPACFGSENHTAAAQSRATRW</sequence>
<evidence type="ECO:0000313" key="1">
    <source>
        <dbReference type="EMBL" id="ACC40992.1"/>
    </source>
</evidence>
<keyword evidence="2" id="KW-1185">Reference proteome</keyword>
<dbReference type="EMBL" id="CP000854">
    <property type="protein sequence ID" value="ACC40992.1"/>
    <property type="molecule type" value="Genomic_DNA"/>
</dbReference>